<dbReference type="Proteomes" id="UP000186817">
    <property type="component" value="Unassembled WGS sequence"/>
</dbReference>
<accession>A0A1Q9AGR8</accession>
<dbReference type="EMBL" id="LSRX01008386">
    <property type="protein sequence ID" value="OLP54420.1"/>
    <property type="molecule type" value="Genomic_DNA"/>
</dbReference>
<keyword evidence="2" id="KW-1185">Reference proteome</keyword>
<name>A0A1Q9AGR8_SYMMI</name>
<dbReference type="AlphaFoldDB" id="A0A1Q9AGR8"/>
<protein>
    <submittedName>
        <fullName evidence="1">Uncharacterized protein</fullName>
    </submittedName>
</protein>
<comment type="caution">
    <text evidence="1">The sequence shown here is derived from an EMBL/GenBank/DDBJ whole genome shotgun (WGS) entry which is preliminary data.</text>
</comment>
<evidence type="ECO:0000313" key="1">
    <source>
        <dbReference type="EMBL" id="OLP54420.1"/>
    </source>
</evidence>
<evidence type="ECO:0000313" key="2">
    <source>
        <dbReference type="Proteomes" id="UP000186817"/>
    </source>
</evidence>
<gene>
    <name evidence="1" type="ORF">AK812_SmicGene48607</name>
</gene>
<sequence length="143" mass="15859">MIASALYGEISSASKQLADPEVRERVQREAEKTLKKLGWPENEHAMEAASSLPKSILCITRRLARLTDIQSQLEKYMPPPPPENAPPEVKEKYNKGIRQKILVAIVPNFTLSVAGFGPGFIDHHATGPGWLQNCKPATTTWMP</sequence>
<dbReference type="OrthoDB" id="10453029at2759"/>
<organism evidence="1 2">
    <name type="scientific">Symbiodinium microadriaticum</name>
    <name type="common">Dinoflagellate</name>
    <name type="synonym">Zooxanthella microadriatica</name>
    <dbReference type="NCBI Taxonomy" id="2951"/>
    <lineage>
        <taxon>Eukaryota</taxon>
        <taxon>Sar</taxon>
        <taxon>Alveolata</taxon>
        <taxon>Dinophyceae</taxon>
        <taxon>Suessiales</taxon>
        <taxon>Symbiodiniaceae</taxon>
        <taxon>Symbiodinium</taxon>
    </lineage>
</organism>
<reference evidence="1 2" key="1">
    <citation type="submission" date="2016-02" db="EMBL/GenBank/DDBJ databases">
        <title>Genome analysis of coral dinoflagellate symbionts highlights evolutionary adaptations to a symbiotic lifestyle.</title>
        <authorList>
            <person name="Aranda M."/>
            <person name="Li Y."/>
            <person name="Liew Y.J."/>
            <person name="Baumgarten S."/>
            <person name="Simakov O."/>
            <person name="Wilson M."/>
            <person name="Piel J."/>
            <person name="Ashoor H."/>
            <person name="Bougouffa S."/>
            <person name="Bajic V.B."/>
            <person name="Ryu T."/>
            <person name="Ravasi T."/>
            <person name="Bayer T."/>
            <person name="Micklem G."/>
            <person name="Kim H."/>
            <person name="Bhak J."/>
            <person name="Lajeunesse T.C."/>
            <person name="Voolstra C.R."/>
        </authorList>
    </citation>
    <scope>NUCLEOTIDE SEQUENCE [LARGE SCALE GENOMIC DNA]</scope>
    <source>
        <strain evidence="1 2">CCMP2467</strain>
    </source>
</reference>
<proteinExistence type="predicted"/>